<keyword evidence="4 7" id="KW-0689">Ribosomal protein</keyword>
<keyword evidence="3 7" id="KW-0694">RNA-binding</keyword>
<dbReference type="SUPFAM" id="SSF55658">
    <property type="entry name" value="L9 N-domain-like"/>
    <property type="match status" value="1"/>
</dbReference>
<feature type="coiled-coil region" evidence="8">
    <location>
        <begin position="51"/>
        <end position="78"/>
    </location>
</feature>
<comment type="caution">
    <text evidence="11">The sequence shown here is derived from an EMBL/GenBank/DDBJ whole genome shotgun (WGS) entry which is preliminary data.</text>
</comment>
<accession>A0AAJ1IAD8</accession>
<dbReference type="InterPro" id="IPR020594">
    <property type="entry name" value="Ribosomal_bL9_bac/chp"/>
</dbReference>
<feature type="compositionally biased region" description="Acidic residues" evidence="9">
    <location>
        <begin position="178"/>
        <end position="221"/>
    </location>
</feature>
<dbReference type="PROSITE" id="PS00651">
    <property type="entry name" value="RIBOSOMAL_L9"/>
    <property type="match status" value="1"/>
</dbReference>
<feature type="domain" description="Ribosomal protein L9" evidence="10">
    <location>
        <begin position="13"/>
        <end position="40"/>
    </location>
</feature>
<evidence type="ECO:0000313" key="11">
    <source>
        <dbReference type="EMBL" id="MDC7225640.1"/>
    </source>
</evidence>
<keyword evidence="5 7" id="KW-0687">Ribonucleoprotein</keyword>
<dbReference type="GO" id="GO:0019843">
    <property type="term" value="F:rRNA binding"/>
    <property type="evidence" value="ECO:0007669"/>
    <property type="project" value="UniProtKB-UniRule"/>
</dbReference>
<name>A0AAJ1IAD8_9SPIO</name>
<comment type="function">
    <text evidence="7">Binds to the 23S rRNA.</text>
</comment>
<evidence type="ECO:0000256" key="5">
    <source>
        <dbReference type="ARBA" id="ARBA00023274"/>
    </source>
</evidence>
<dbReference type="GO" id="GO:0003735">
    <property type="term" value="F:structural constituent of ribosome"/>
    <property type="evidence" value="ECO:0007669"/>
    <property type="project" value="InterPro"/>
</dbReference>
<evidence type="ECO:0000256" key="3">
    <source>
        <dbReference type="ARBA" id="ARBA00022884"/>
    </source>
</evidence>
<evidence type="ECO:0000256" key="7">
    <source>
        <dbReference type="HAMAP-Rule" id="MF_00503"/>
    </source>
</evidence>
<dbReference type="AlphaFoldDB" id="A0AAJ1IAD8"/>
<evidence type="ECO:0000259" key="10">
    <source>
        <dbReference type="PROSITE" id="PS00651"/>
    </source>
</evidence>
<keyword evidence="8" id="KW-0175">Coiled coil</keyword>
<comment type="similarity">
    <text evidence="1 7">Belongs to the bacterial ribosomal protein bL9 family.</text>
</comment>
<reference evidence="11 12" key="1">
    <citation type="submission" date="2022-12" db="EMBL/GenBank/DDBJ databases">
        <title>Metagenome assembled genome from gulf of manar.</title>
        <authorList>
            <person name="Kohli P."/>
            <person name="Pk S."/>
            <person name="Venkata Ramana C."/>
            <person name="Sasikala C."/>
        </authorList>
    </citation>
    <scope>NUCLEOTIDE SEQUENCE [LARGE SCALE GENOMIC DNA]</scope>
    <source>
        <strain evidence="11">JB008</strain>
    </source>
</reference>
<evidence type="ECO:0000256" key="4">
    <source>
        <dbReference type="ARBA" id="ARBA00022980"/>
    </source>
</evidence>
<evidence type="ECO:0000256" key="1">
    <source>
        <dbReference type="ARBA" id="ARBA00010605"/>
    </source>
</evidence>
<dbReference type="SUPFAM" id="SSF55653">
    <property type="entry name" value="Ribosomal protein L9 C-domain"/>
    <property type="match status" value="1"/>
</dbReference>
<gene>
    <name evidence="7 11" type="primary">rplI</name>
    <name evidence="11" type="ORF">PQJ61_02620</name>
</gene>
<evidence type="ECO:0000256" key="6">
    <source>
        <dbReference type="ARBA" id="ARBA00035292"/>
    </source>
</evidence>
<proteinExistence type="inferred from homology"/>
<dbReference type="GO" id="GO:1990904">
    <property type="term" value="C:ribonucleoprotein complex"/>
    <property type="evidence" value="ECO:0007669"/>
    <property type="project" value="UniProtKB-KW"/>
</dbReference>
<protein>
    <recommendedName>
        <fullName evidence="6 7">Large ribosomal subunit protein bL9</fullName>
    </recommendedName>
</protein>
<evidence type="ECO:0000256" key="8">
    <source>
        <dbReference type="SAM" id="Coils"/>
    </source>
</evidence>
<dbReference type="Proteomes" id="UP001221217">
    <property type="component" value="Unassembled WGS sequence"/>
</dbReference>
<dbReference type="PANTHER" id="PTHR21368">
    <property type="entry name" value="50S RIBOSOMAL PROTEIN L9"/>
    <property type="match status" value="1"/>
</dbReference>
<dbReference type="Gene3D" id="3.10.430.100">
    <property type="entry name" value="Ribosomal protein L9, C-terminal domain"/>
    <property type="match status" value="1"/>
</dbReference>
<dbReference type="InterPro" id="IPR020069">
    <property type="entry name" value="Ribosomal_bL9_C"/>
</dbReference>
<evidence type="ECO:0000256" key="2">
    <source>
        <dbReference type="ARBA" id="ARBA00022730"/>
    </source>
</evidence>
<keyword evidence="2 7" id="KW-0699">rRNA-binding</keyword>
<dbReference type="InterPro" id="IPR009027">
    <property type="entry name" value="Ribosomal_bL9/RNase_H1_N"/>
</dbReference>
<dbReference type="EMBL" id="JAQQAL010000008">
    <property type="protein sequence ID" value="MDC7225640.1"/>
    <property type="molecule type" value="Genomic_DNA"/>
</dbReference>
<dbReference type="NCBIfam" id="TIGR00158">
    <property type="entry name" value="L9"/>
    <property type="match status" value="1"/>
</dbReference>
<dbReference type="Pfam" id="PF01281">
    <property type="entry name" value="Ribosomal_L9_N"/>
    <property type="match status" value="1"/>
</dbReference>
<feature type="region of interest" description="Disordered" evidence="9">
    <location>
        <begin position="164"/>
        <end position="221"/>
    </location>
</feature>
<dbReference type="InterPro" id="IPR020070">
    <property type="entry name" value="Ribosomal_bL9_N"/>
</dbReference>
<dbReference type="InterPro" id="IPR036791">
    <property type="entry name" value="Ribosomal_bL9_C_sf"/>
</dbReference>
<dbReference type="Pfam" id="PF03948">
    <property type="entry name" value="Ribosomal_L9_C"/>
    <property type="match status" value="1"/>
</dbReference>
<dbReference type="InterPro" id="IPR000244">
    <property type="entry name" value="Ribosomal_bL9"/>
</dbReference>
<dbReference type="InterPro" id="IPR036935">
    <property type="entry name" value="Ribosomal_bL9_N_sf"/>
</dbReference>
<dbReference type="GO" id="GO:0006412">
    <property type="term" value="P:translation"/>
    <property type="evidence" value="ECO:0007669"/>
    <property type="project" value="UniProtKB-UniRule"/>
</dbReference>
<sequence>MKIILNEDVYNLGEEGDVREVANGYARNYLLPQGLAVVYNKQTQAVFKSRKAAIEKRKEEKRAAAQSLKQKLEGLSLTVKMPAGETGKLFGSVNNAVVAEALEKEGVEIERKKIDVPTTSIKNIGKYTVLIKLYSGEVAKIELLVASTDGKAEAALAKKLEAAKTKSEEKAVGAGEDAYADDEDGEEYIEVEEEVEAEEEAAEEETVVEEADAEDGDSEKE</sequence>
<evidence type="ECO:0000256" key="9">
    <source>
        <dbReference type="SAM" id="MobiDB-lite"/>
    </source>
</evidence>
<organism evidence="11 12">
    <name type="scientific">Candidatus Thalassospirochaeta sargassi</name>
    <dbReference type="NCBI Taxonomy" id="3119039"/>
    <lineage>
        <taxon>Bacteria</taxon>
        <taxon>Pseudomonadati</taxon>
        <taxon>Spirochaetota</taxon>
        <taxon>Spirochaetia</taxon>
        <taxon>Spirochaetales</taxon>
        <taxon>Spirochaetaceae</taxon>
        <taxon>Candidatus Thalassospirochaeta</taxon>
    </lineage>
</organism>
<dbReference type="HAMAP" id="MF_00503">
    <property type="entry name" value="Ribosomal_bL9"/>
    <property type="match status" value="1"/>
</dbReference>
<dbReference type="Gene3D" id="3.40.5.10">
    <property type="entry name" value="Ribosomal protein L9, N-terminal domain"/>
    <property type="match status" value="1"/>
</dbReference>
<dbReference type="GO" id="GO:0005840">
    <property type="term" value="C:ribosome"/>
    <property type="evidence" value="ECO:0007669"/>
    <property type="project" value="UniProtKB-KW"/>
</dbReference>
<evidence type="ECO:0000313" key="12">
    <source>
        <dbReference type="Proteomes" id="UP001221217"/>
    </source>
</evidence>